<keyword evidence="9 17" id="KW-0067">ATP-binding</keyword>
<feature type="transmembrane region" description="Helical" evidence="19">
    <location>
        <begin position="92"/>
        <end position="117"/>
    </location>
</feature>
<evidence type="ECO:0000256" key="15">
    <source>
        <dbReference type="PIRSR" id="PIRSR600829-1"/>
    </source>
</evidence>
<keyword evidence="12 19" id="KW-0472">Membrane</keyword>
<dbReference type="Gene3D" id="1.10.287.3610">
    <property type="match status" value="1"/>
</dbReference>
<keyword evidence="13" id="KW-0594">Phospholipid biosynthesis</keyword>
<keyword evidence="8" id="KW-0418">Kinase</keyword>
<evidence type="ECO:0000313" key="21">
    <source>
        <dbReference type="Proteomes" id="UP000178490"/>
    </source>
</evidence>
<evidence type="ECO:0000256" key="2">
    <source>
        <dbReference type="ARBA" id="ARBA00005967"/>
    </source>
</evidence>
<keyword evidence="14" id="KW-1208">Phospholipid metabolism</keyword>
<feature type="binding site" evidence="17">
    <location>
        <position position="72"/>
    </location>
    <ligand>
        <name>ATP</name>
        <dbReference type="ChEBI" id="CHEBI:30616"/>
    </ligand>
</feature>
<evidence type="ECO:0000256" key="17">
    <source>
        <dbReference type="PIRSR" id="PIRSR600829-3"/>
    </source>
</evidence>
<dbReference type="GO" id="GO:0005886">
    <property type="term" value="C:plasma membrane"/>
    <property type="evidence" value="ECO:0007669"/>
    <property type="project" value="UniProtKB-SubCell"/>
</dbReference>
<evidence type="ECO:0008006" key="22">
    <source>
        <dbReference type="Google" id="ProtNLM"/>
    </source>
</evidence>
<dbReference type="Proteomes" id="UP000178490">
    <property type="component" value="Unassembled WGS sequence"/>
</dbReference>
<proteinExistence type="inferred from homology"/>
<feature type="active site" description="Proton acceptor" evidence="15">
    <location>
        <position position="65"/>
    </location>
</feature>
<dbReference type="GO" id="GO:0016301">
    <property type="term" value="F:kinase activity"/>
    <property type="evidence" value="ECO:0007669"/>
    <property type="project" value="UniProtKB-KW"/>
</dbReference>
<evidence type="ECO:0000256" key="9">
    <source>
        <dbReference type="ARBA" id="ARBA00022840"/>
    </source>
</evidence>
<dbReference type="GO" id="GO:0046872">
    <property type="term" value="F:metal ion binding"/>
    <property type="evidence" value="ECO:0007669"/>
    <property type="project" value="UniProtKB-KW"/>
</dbReference>
<evidence type="ECO:0000256" key="4">
    <source>
        <dbReference type="ARBA" id="ARBA00022516"/>
    </source>
</evidence>
<evidence type="ECO:0000256" key="11">
    <source>
        <dbReference type="ARBA" id="ARBA00023098"/>
    </source>
</evidence>
<dbReference type="PANTHER" id="PTHR34299">
    <property type="entry name" value="DIACYLGLYCEROL KINASE"/>
    <property type="match status" value="1"/>
</dbReference>
<reference evidence="20 21" key="1">
    <citation type="journal article" date="2016" name="Nat. Commun.">
        <title>Thousands of microbial genomes shed light on interconnected biogeochemical processes in an aquifer system.</title>
        <authorList>
            <person name="Anantharaman K."/>
            <person name="Brown C.T."/>
            <person name="Hug L.A."/>
            <person name="Sharon I."/>
            <person name="Castelle C.J."/>
            <person name="Probst A.J."/>
            <person name="Thomas B.C."/>
            <person name="Singh A."/>
            <person name="Wilkins M.J."/>
            <person name="Karaoz U."/>
            <person name="Brodie E.L."/>
            <person name="Williams K.H."/>
            <person name="Hubbard S.S."/>
            <person name="Banfield J.F."/>
        </authorList>
    </citation>
    <scope>NUCLEOTIDE SEQUENCE [LARGE SCALE GENOMIC DNA]</scope>
</reference>
<evidence type="ECO:0000256" key="14">
    <source>
        <dbReference type="ARBA" id="ARBA00023264"/>
    </source>
</evidence>
<dbReference type="PANTHER" id="PTHR34299:SF1">
    <property type="entry name" value="DIACYLGLYCEROL KINASE"/>
    <property type="match status" value="1"/>
</dbReference>
<evidence type="ECO:0000256" key="3">
    <source>
        <dbReference type="ARBA" id="ARBA00022475"/>
    </source>
</evidence>
<keyword evidence="10 19" id="KW-1133">Transmembrane helix</keyword>
<keyword evidence="5" id="KW-0808">Transferase</keyword>
<evidence type="ECO:0000256" key="12">
    <source>
        <dbReference type="ARBA" id="ARBA00023136"/>
    </source>
</evidence>
<comment type="caution">
    <text evidence="20">The sequence shown here is derived from an EMBL/GenBank/DDBJ whole genome shotgun (WGS) entry which is preliminary data.</text>
</comment>
<dbReference type="InterPro" id="IPR036945">
    <property type="entry name" value="DAGK_sf"/>
</dbReference>
<evidence type="ECO:0000256" key="7">
    <source>
        <dbReference type="ARBA" id="ARBA00022741"/>
    </source>
</evidence>
<feature type="transmembrane region" description="Helical" evidence="19">
    <location>
        <begin position="27"/>
        <end position="45"/>
    </location>
</feature>
<evidence type="ECO:0000313" key="20">
    <source>
        <dbReference type="EMBL" id="OGH90229.1"/>
    </source>
</evidence>
<dbReference type="EMBL" id="MFRC01000002">
    <property type="protein sequence ID" value="OGH90229.1"/>
    <property type="molecule type" value="Genomic_DNA"/>
</dbReference>
<dbReference type="CDD" id="cd14263">
    <property type="entry name" value="DAGK_IM_like"/>
    <property type="match status" value="1"/>
</dbReference>
<keyword evidence="7 17" id="KW-0547">Nucleotide-binding</keyword>
<feature type="transmembrane region" description="Helical" evidence="19">
    <location>
        <begin position="51"/>
        <end position="71"/>
    </location>
</feature>
<feature type="binding site" evidence="17">
    <location>
        <begin position="90"/>
        <end position="91"/>
    </location>
    <ligand>
        <name>ATP</name>
        <dbReference type="ChEBI" id="CHEBI:30616"/>
    </ligand>
</feature>
<gene>
    <name evidence="20" type="ORF">A2537_02005</name>
</gene>
<evidence type="ECO:0000256" key="1">
    <source>
        <dbReference type="ARBA" id="ARBA00004651"/>
    </source>
</evidence>
<comment type="subcellular location">
    <subcellularLocation>
        <location evidence="1">Cell membrane</location>
        <topology evidence="1">Multi-pass membrane protein</topology>
    </subcellularLocation>
</comment>
<name>A0A1F6P235_9BACT</name>
<keyword evidence="6 19" id="KW-0812">Transmembrane</keyword>
<feature type="binding site" evidence="18">
    <location>
        <position position="72"/>
    </location>
    <ligand>
        <name>a divalent metal cation</name>
        <dbReference type="ChEBI" id="CHEBI:60240"/>
    </ligand>
</feature>
<dbReference type="GO" id="GO:0008654">
    <property type="term" value="P:phospholipid biosynthetic process"/>
    <property type="evidence" value="ECO:0007669"/>
    <property type="project" value="UniProtKB-KW"/>
</dbReference>
<comment type="cofactor">
    <cofactor evidence="18">
        <name>Mg(2+)</name>
        <dbReference type="ChEBI" id="CHEBI:18420"/>
    </cofactor>
    <text evidence="18">Mn(2+), Zn(2+), Cd(2+) and Co(2+) support activity to lesser extents.</text>
</comment>
<comment type="similarity">
    <text evidence="2">Belongs to the bacterial diacylglycerol kinase family.</text>
</comment>
<feature type="binding site" evidence="17">
    <location>
        <position position="24"/>
    </location>
    <ligand>
        <name>ATP</name>
        <dbReference type="ChEBI" id="CHEBI:30616"/>
    </ligand>
</feature>
<evidence type="ECO:0000256" key="6">
    <source>
        <dbReference type="ARBA" id="ARBA00022692"/>
    </source>
</evidence>
<organism evidence="20 21">
    <name type="scientific">Candidatus Magasanikbacteria bacterium RIFOXYD2_FULL_36_9</name>
    <dbReference type="NCBI Taxonomy" id="1798707"/>
    <lineage>
        <taxon>Bacteria</taxon>
        <taxon>Candidatus Magasanikiibacteriota</taxon>
    </lineage>
</organism>
<sequence>MSVKNLFNSFYSAFAGLKHTFKHEQNFRLQILLASIVLVVTFVFPLKIWEVILVILLLVAVLVMELLNTALEYFADLLKPRLHHYVLVIKDIMAGAVLITSLGAFIIGLIIFVPHFIGLLK</sequence>
<feature type="binding site" evidence="18">
    <location>
        <position position="24"/>
    </location>
    <ligand>
        <name>a divalent metal cation</name>
        <dbReference type="ChEBI" id="CHEBI:60240"/>
    </ligand>
</feature>
<evidence type="ECO:0000256" key="18">
    <source>
        <dbReference type="PIRSR" id="PIRSR600829-4"/>
    </source>
</evidence>
<accession>A0A1F6P235</accession>
<keyword evidence="18" id="KW-0479">Metal-binding</keyword>
<evidence type="ECO:0000256" key="19">
    <source>
        <dbReference type="SAM" id="Phobius"/>
    </source>
</evidence>
<protein>
    <recommendedName>
        <fullName evidence="22">Diacylglycerol kinase</fullName>
    </recommendedName>
</protein>
<keyword evidence="3" id="KW-1003">Cell membrane</keyword>
<keyword evidence="11" id="KW-0443">Lipid metabolism</keyword>
<feature type="binding site" evidence="16">
    <location>
        <position position="65"/>
    </location>
    <ligand>
        <name>substrate</name>
    </ligand>
</feature>
<evidence type="ECO:0000256" key="10">
    <source>
        <dbReference type="ARBA" id="ARBA00022989"/>
    </source>
</evidence>
<evidence type="ECO:0000256" key="13">
    <source>
        <dbReference type="ARBA" id="ARBA00023209"/>
    </source>
</evidence>
<evidence type="ECO:0000256" key="16">
    <source>
        <dbReference type="PIRSR" id="PIRSR600829-2"/>
    </source>
</evidence>
<keyword evidence="4" id="KW-0444">Lipid biosynthesis</keyword>
<dbReference type="InterPro" id="IPR000829">
    <property type="entry name" value="DAGK"/>
</dbReference>
<evidence type="ECO:0000256" key="8">
    <source>
        <dbReference type="ARBA" id="ARBA00022777"/>
    </source>
</evidence>
<dbReference type="Pfam" id="PF01219">
    <property type="entry name" value="DAGK_prokar"/>
    <property type="match status" value="1"/>
</dbReference>
<dbReference type="AlphaFoldDB" id="A0A1F6P235"/>
<evidence type="ECO:0000256" key="5">
    <source>
        <dbReference type="ARBA" id="ARBA00022679"/>
    </source>
</evidence>
<keyword evidence="18" id="KW-0460">Magnesium</keyword>
<dbReference type="GO" id="GO:0005524">
    <property type="term" value="F:ATP binding"/>
    <property type="evidence" value="ECO:0007669"/>
    <property type="project" value="UniProtKB-KW"/>
</dbReference>